<dbReference type="STRING" id="1173061.A0A0J9X765"/>
<dbReference type="OrthoDB" id="3219396at2759"/>
<dbReference type="PROSITE" id="PS50181">
    <property type="entry name" value="FBOX"/>
    <property type="match status" value="1"/>
</dbReference>
<dbReference type="InterPro" id="IPR036322">
    <property type="entry name" value="WD40_repeat_dom_sf"/>
</dbReference>
<dbReference type="PANTHER" id="PTHR12874">
    <property type="entry name" value="F-BOX ONLY PROTEIN 48-RELATED"/>
    <property type="match status" value="1"/>
</dbReference>
<dbReference type="Gene3D" id="1.20.1280.50">
    <property type="match status" value="1"/>
</dbReference>
<dbReference type="GO" id="GO:0031146">
    <property type="term" value="P:SCF-dependent proteasomal ubiquitin-dependent protein catabolic process"/>
    <property type="evidence" value="ECO:0007669"/>
    <property type="project" value="TreeGrafter"/>
</dbReference>
<name>A0A0J9X765_GEOCN</name>
<dbReference type="InterPro" id="IPR015943">
    <property type="entry name" value="WD40/YVTN_repeat-like_dom_sf"/>
</dbReference>
<evidence type="ECO:0000313" key="4">
    <source>
        <dbReference type="Proteomes" id="UP000242525"/>
    </source>
</evidence>
<dbReference type="EMBL" id="CCBN010000003">
    <property type="protein sequence ID" value="CDO52604.1"/>
    <property type="molecule type" value="Genomic_DNA"/>
</dbReference>
<dbReference type="SUPFAM" id="SSF81383">
    <property type="entry name" value="F-box domain"/>
    <property type="match status" value="1"/>
</dbReference>
<feature type="repeat" description="WD" evidence="1">
    <location>
        <begin position="409"/>
        <end position="450"/>
    </location>
</feature>
<dbReference type="Pfam" id="PF12937">
    <property type="entry name" value="F-box-like"/>
    <property type="match status" value="1"/>
</dbReference>
<dbReference type="InterPro" id="IPR001810">
    <property type="entry name" value="F-box_dom"/>
</dbReference>
<accession>A0A0J9X765</accession>
<gene>
    <name evidence="3" type="ORF">BN980_GECA03s04476g</name>
</gene>
<dbReference type="InterPro" id="IPR036047">
    <property type="entry name" value="F-box-like_dom_sf"/>
</dbReference>
<dbReference type="InterPro" id="IPR001680">
    <property type="entry name" value="WD40_rpt"/>
</dbReference>
<dbReference type="PROSITE" id="PS50082">
    <property type="entry name" value="WD_REPEATS_2"/>
    <property type="match status" value="1"/>
</dbReference>
<proteinExistence type="predicted"/>
<feature type="domain" description="F-box" evidence="2">
    <location>
        <begin position="24"/>
        <end position="70"/>
    </location>
</feature>
<keyword evidence="4" id="KW-1185">Reference proteome</keyword>
<dbReference type="Proteomes" id="UP000242525">
    <property type="component" value="Unassembled WGS sequence"/>
</dbReference>
<dbReference type="Gene3D" id="2.130.10.10">
    <property type="entry name" value="YVTN repeat-like/Quinoprotein amine dehydrogenase"/>
    <property type="match status" value="1"/>
</dbReference>
<evidence type="ECO:0000256" key="1">
    <source>
        <dbReference type="PROSITE-ProRule" id="PRU00221"/>
    </source>
</evidence>
<evidence type="ECO:0000259" key="2">
    <source>
        <dbReference type="PROSITE" id="PS50181"/>
    </source>
</evidence>
<dbReference type="SUPFAM" id="SSF50978">
    <property type="entry name" value="WD40 repeat-like"/>
    <property type="match status" value="1"/>
</dbReference>
<dbReference type="AlphaFoldDB" id="A0A0J9X765"/>
<comment type="caution">
    <text evidence="3">The sequence shown here is derived from an EMBL/GenBank/DDBJ whole genome shotgun (WGS) entry which is preliminary data.</text>
</comment>
<protein>
    <recommendedName>
        <fullName evidence="2">F-box domain-containing protein</fullName>
    </recommendedName>
</protein>
<dbReference type="GO" id="GO:0005737">
    <property type="term" value="C:cytoplasm"/>
    <property type="evidence" value="ECO:0007669"/>
    <property type="project" value="TreeGrafter"/>
</dbReference>
<keyword evidence="1" id="KW-0853">WD repeat</keyword>
<sequence>MSKRKPSPELPASAFKRTKFTPAAVTIDSLNEELLLHVFSHLNVPNLCNTLLVCKKWYRIGSDNKIWRDLYQANFFKKHRFQTTLSIGIERQEELDWKSFFKLRYNWNRGVCRVKNIRFYPPASFPSSSQASSSVSGTVAPPGMFKNFLIASRNKIIVTFNINYDIQVWSCLTEKLVASCNVRDWLKDERKSSKLGQPTVLIVNPVGAFKFCIGFDTGSFIVGSLEGLKTQTPYLIPKQIAVLDHARYGAIVHIVQRQNLLAVYTSRSSIILYSFTNGVTKTLSVMKSYIDPSHEVALTIRSVHYQRYLFCISLAYFQLTLSGEWIPCVQEILCNPEGRIINTRMSTYCPNNTTSYLRAPKWSHGYSSKPMVLSYNHPYLLAGFSDNTMSLYIARSAECCLEVQPRQRLWGHTSGINHVFVKAGGTAVSVSSRGREIRWWDLTSNAEINSYPIKLPAEDRIRVDEALDANKDAVGQSDALTEIKPNTDAAGETSTDSAIDTKKLTHPDTKQAMHLPNNTSETTGKFFMFDEEMILLEMKTDRQTYLTICDFQ</sequence>
<dbReference type="GO" id="GO:0019005">
    <property type="term" value="C:SCF ubiquitin ligase complex"/>
    <property type="evidence" value="ECO:0007669"/>
    <property type="project" value="TreeGrafter"/>
</dbReference>
<evidence type="ECO:0000313" key="3">
    <source>
        <dbReference type="EMBL" id="CDO52604.1"/>
    </source>
</evidence>
<dbReference type="Pfam" id="PF25499">
    <property type="entry name" value="Beta-prop_pof12"/>
    <property type="match status" value="1"/>
</dbReference>
<organism evidence="3 4">
    <name type="scientific">Geotrichum candidum</name>
    <name type="common">Oospora lactis</name>
    <name type="synonym">Dipodascus geotrichum</name>
    <dbReference type="NCBI Taxonomy" id="1173061"/>
    <lineage>
        <taxon>Eukaryota</taxon>
        <taxon>Fungi</taxon>
        <taxon>Dikarya</taxon>
        <taxon>Ascomycota</taxon>
        <taxon>Saccharomycotina</taxon>
        <taxon>Dipodascomycetes</taxon>
        <taxon>Dipodascales</taxon>
        <taxon>Dipodascaceae</taxon>
        <taxon>Geotrichum</taxon>
    </lineage>
</organism>
<dbReference type="PANTHER" id="PTHR12874:SF9">
    <property type="entry name" value="F-BOX ONLY PROTEIN 48"/>
    <property type="match status" value="1"/>
</dbReference>
<dbReference type="SMART" id="SM00256">
    <property type="entry name" value="FBOX"/>
    <property type="match status" value="1"/>
</dbReference>
<reference evidence="3" key="1">
    <citation type="submission" date="2014-03" db="EMBL/GenBank/DDBJ databases">
        <authorList>
            <person name="Casaregola S."/>
        </authorList>
    </citation>
    <scope>NUCLEOTIDE SEQUENCE [LARGE SCALE GENOMIC DNA]</scope>
    <source>
        <strain evidence="3">CLIB 918</strain>
    </source>
</reference>